<evidence type="ECO:0000256" key="7">
    <source>
        <dbReference type="ARBA" id="ARBA00022840"/>
    </source>
</evidence>
<evidence type="ECO:0000256" key="1">
    <source>
        <dbReference type="ARBA" id="ARBA00001946"/>
    </source>
</evidence>
<accession>A0ABX1K0X6</accession>
<dbReference type="Gene3D" id="1.10.260.40">
    <property type="entry name" value="lambda repressor-like DNA-binding domains"/>
    <property type="match status" value="1"/>
</dbReference>
<proteinExistence type="inferred from homology"/>
<evidence type="ECO:0000313" key="12">
    <source>
        <dbReference type="Proteomes" id="UP000777774"/>
    </source>
</evidence>
<evidence type="ECO:0000313" key="11">
    <source>
        <dbReference type="EMBL" id="NKY39901.1"/>
    </source>
</evidence>
<evidence type="ECO:0000256" key="3">
    <source>
        <dbReference type="ARBA" id="ARBA00022679"/>
    </source>
</evidence>
<dbReference type="Proteomes" id="UP000777774">
    <property type="component" value="Unassembled WGS sequence"/>
</dbReference>
<evidence type="ECO:0000256" key="9">
    <source>
        <dbReference type="ARBA" id="ARBA00038276"/>
    </source>
</evidence>
<dbReference type="CDD" id="cd00093">
    <property type="entry name" value="HTH_XRE"/>
    <property type="match status" value="1"/>
</dbReference>
<dbReference type="Pfam" id="PF01381">
    <property type="entry name" value="HTH_3"/>
    <property type="match status" value="1"/>
</dbReference>
<dbReference type="PROSITE" id="PS50943">
    <property type="entry name" value="HTH_CROC1"/>
    <property type="match status" value="1"/>
</dbReference>
<keyword evidence="7" id="KW-0067">ATP-binding</keyword>
<comment type="cofactor">
    <cofactor evidence="1">
        <name>Mg(2+)</name>
        <dbReference type="ChEBI" id="CHEBI:18420"/>
    </cofactor>
</comment>
<protein>
    <submittedName>
        <fullName evidence="11">Helix-turn-helix domain-containing protein</fullName>
    </submittedName>
</protein>
<dbReference type="Gene3D" id="3.30.460.10">
    <property type="entry name" value="Beta Polymerase, domain 2"/>
    <property type="match status" value="1"/>
</dbReference>
<dbReference type="SUPFAM" id="SSF81301">
    <property type="entry name" value="Nucleotidyltransferase"/>
    <property type="match status" value="1"/>
</dbReference>
<dbReference type="InterPro" id="IPR002934">
    <property type="entry name" value="Polymerase_NTP_transf_dom"/>
</dbReference>
<evidence type="ECO:0000256" key="2">
    <source>
        <dbReference type="ARBA" id="ARBA00022649"/>
    </source>
</evidence>
<keyword evidence="6" id="KW-0547">Nucleotide-binding</keyword>
<reference evidence="11 12" key="1">
    <citation type="submission" date="2020-04" db="EMBL/GenBank/DDBJ databases">
        <title>MicrobeNet Type strains.</title>
        <authorList>
            <person name="Nicholson A.C."/>
        </authorList>
    </citation>
    <scope>NUCLEOTIDE SEQUENCE [LARGE SCALE GENOMIC DNA]</scope>
    <source>
        <strain evidence="11 12">ATCC BAA-787</strain>
    </source>
</reference>
<dbReference type="InterPro" id="IPR001387">
    <property type="entry name" value="Cro/C1-type_HTH"/>
</dbReference>
<dbReference type="InterPro" id="IPR010982">
    <property type="entry name" value="Lambda_DNA-bd_dom_sf"/>
</dbReference>
<evidence type="ECO:0000256" key="8">
    <source>
        <dbReference type="ARBA" id="ARBA00022842"/>
    </source>
</evidence>
<keyword evidence="5" id="KW-0479">Metal-binding</keyword>
<dbReference type="InterPro" id="IPR043519">
    <property type="entry name" value="NT_sf"/>
</dbReference>
<evidence type="ECO:0000256" key="4">
    <source>
        <dbReference type="ARBA" id="ARBA00022695"/>
    </source>
</evidence>
<dbReference type="Pfam" id="PF01909">
    <property type="entry name" value="NTP_transf_2"/>
    <property type="match status" value="1"/>
</dbReference>
<name>A0ABX1K0X6_9CELL</name>
<keyword evidence="8" id="KW-0460">Magnesium</keyword>
<dbReference type="PANTHER" id="PTHR33571">
    <property type="entry name" value="SSL8005 PROTEIN"/>
    <property type="match status" value="1"/>
</dbReference>
<evidence type="ECO:0000259" key="10">
    <source>
        <dbReference type="PROSITE" id="PS50943"/>
    </source>
</evidence>
<sequence length="135" mass="14515">MSQRDLAATSGVHQPTIAAIETGRRRPSTAVRAALTRALDVRPSEALRTHRSAVEAAIARHRGTDPQVFGSVARGEDVPGSDLDLMISFPLETDLIDVMDLVDELEQITGVHVDVISGRGTGPVMDRARREAVPL</sequence>
<dbReference type="EMBL" id="JAAXOY010000231">
    <property type="protein sequence ID" value="NKY39901.1"/>
    <property type="molecule type" value="Genomic_DNA"/>
</dbReference>
<dbReference type="PANTHER" id="PTHR33571:SF12">
    <property type="entry name" value="BSL3053 PROTEIN"/>
    <property type="match status" value="1"/>
</dbReference>
<evidence type="ECO:0000256" key="5">
    <source>
        <dbReference type="ARBA" id="ARBA00022723"/>
    </source>
</evidence>
<dbReference type="CDD" id="cd05403">
    <property type="entry name" value="NT_KNTase_like"/>
    <property type="match status" value="1"/>
</dbReference>
<gene>
    <name evidence="11" type="ORF">HGA02_10270</name>
</gene>
<keyword evidence="4" id="KW-0548">Nucleotidyltransferase</keyword>
<feature type="domain" description="HTH cro/C1-type" evidence="10">
    <location>
        <begin position="1"/>
        <end position="46"/>
    </location>
</feature>
<comment type="similarity">
    <text evidence="9">Belongs to the MntA antitoxin family.</text>
</comment>
<keyword evidence="12" id="KW-1185">Reference proteome</keyword>
<dbReference type="SUPFAM" id="SSF47413">
    <property type="entry name" value="lambda repressor-like DNA-binding domains"/>
    <property type="match status" value="1"/>
</dbReference>
<organism evidence="11 12">
    <name type="scientific">Cellulomonas septica</name>
    <dbReference type="NCBI Taxonomy" id="285080"/>
    <lineage>
        <taxon>Bacteria</taxon>
        <taxon>Bacillati</taxon>
        <taxon>Actinomycetota</taxon>
        <taxon>Actinomycetes</taxon>
        <taxon>Micrococcales</taxon>
        <taxon>Cellulomonadaceae</taxon>
        <taxon>Cellulomonas</taxon>
    </lineage>
</organism>
<keyword evidence="3" id="KW-0808">Transferase</keyword>
<evidence type="ECO:0000256" key="6">
    <source>
        <dbReference type="ARBA" id="ARBA00022741"/>
    </source>
</evidence>
<keyword evidence="2" id="KW-1277">Toxin-antitoxin system</keyword>
<comment type="caution">
    <text evidence="11">The sequence shown here is derived from an EMBL/GenBank/DDBJ whole genome shotgun (WGS) entry which is preliminary data.</text>
</comment>
<dbReference type="InterPro" id="IPR052038">
    <property type="entry name" value="Type-VII_TA_antitoxin"/>
</dbReference>